<keyword evidence="1" id="KW-0472">Membrane</keyword>
<dbReference type="AlphaFoldDB" id="A0A6S6UEC0"/>
<evidence type="ECO:0000313" key="2">
    <source>
        <dbReference type="EMBL" id="CAA6830218.1"/>
    </source>
</evidence>
<accession>A0A6S6UEC0</accession>
<gene>
    <name evidence="2" type="ORF">HELGO_WM26865</name>
</gene>
<sequence>MKINSILLLLACFLFLNTNLKGQKLIDDTKILKILVFENLAKDKKKLVSQGGRIKYKLRGNSKKVLIGILDDIKDGAMIIDGKEVRFDDCSMIAGRVSSEETLVGGITVGASCAGLIVGAALLGNITLGGTVIVAAVAGVVAGVVLITKYKRFNLDKGWEVHSGQIIYNTTN</sequence>
<evidence type="ECO:0000256" key="1">
    <source>
        <dbReference type="SAM" id="Phobius"/>
    </source>
</evidence>
<keyword evidence="1" id="KW-0812">Transmembrane</keyword>
<organism evidence="2">
    <name type="scientific">uncultured Aureispira sp</name>
    <dbReference type="NCBI Taxonomy" id="1331704"/>
    <lineage>
        <taxon>Bacteria</taxon>
        <taxon>Pseudomonadati</taxon>
        <taxon>Bacteroidota</taxon>
        <taxon>Saprospiria</taxon>
        <taxon>Saprospirales</taxon>
        <taxon>Saprospiraceae</taxon>
        <taxon>Aureispira</taxon>
        <taxon>environmental samples</taxon>
    </lineage>
</organism>
<reference evidence="2" key="1">
    <citation type="submission" date="2020-01" db="EMBL/GenBank/DDBJ databases">
        <authorList>
            <person name="Meier V. D."/>
            <person name="Meier V D."/>
        </authorList>
    </citation>
    <scope>NUCLEOTIDE SEQUENCE</scope>
    <source>
        <strain evidence="2">HLG_WM_MAG_10</strain>
    </source>
</reference>
<keyword evidence="1" id="KW-1133">Transmembrane helix</keyword>
<protein>
    <submittedName>
        <fullName evidence="2">Uncharacterized protein</fullName>
    </submittedName>
</protein>
<name>A0A6S6UEC0_9BACT</name>
<dbReference type="EMBL" id="CACVAQ010000541">
    <property type="protein sequence ID" value="CAA6830218.1"/>
    <property type="molecule type" value="Genomic_DNA"/>
</dbReference>
<feature type="transmembrane region" description="Helical" evidence="1">
    <location>
        <begin position="126"/>
        <end position="147"/>
    </location>
</feature>
<proteinExistence type="predicted"/>